<feature type="region of interest" description="Disordered" evidence="1">
    <location>
        <begin position="26"/>
        <end position="62"/>
    </location>
</feature>
<evidence type="ECO:0000313" key="2">
    <source>
        <dbReference type="EMBL" id="KRV48075.1"/>
    </source>
</evidence>
<dbReference type="STRING" id="76728.AQ490_26820"/>
<dbReference type="Proteomes" id="UP000050867">
    <property type="component" value="Unassembled WGS sequence"/>
</dbReference>
<dbReference type="AlphaFoldDB" id="A0A0T6LPN5"/>
<protein>
    <submittedName>
        <fullName evidence="2">Uncharacterized protein</fullName>
    </submittedName>
</protein>
<feature type="compositionally biased region" description="Low complexity" evidence="1">
    <location>
        <begin position="26"/>
        <end position="46"/>
    </location>
</feature>
<dbReference type="EMBL" id="LLZU01000032">
    <property type="protein sequence ID" value="KRV48075.1"/>
    <property type="molecule type" value="Genomic_DNA"/>
</dbReference>
<evidence type="ECO:0000256" key="1">
    <source>
        <dbReference type="SAM" id="MobiDB-lite"/>
    </source>
</evidence>
<comment type="caution">
    <text evidence="2">The sequence shown here is derived from an EMBL/GenBank/DDBJ whole genome shotgun (WGS) entry which is preliminary data.</text>
</comment>
<proteinExistence type="predicted"/>
<keyword evidence="3" id="KW-1185">Reference proteome</keyword>
<organism evidence="2 3">
    <name type="scientific">Wenjunlia vitaminophila</name>
    <name type="common">Streptomyces vitaminophilus</name>
    <dbReference type="NCBI Taxonomy" id="76728"/>
    <lineage>
        <taxon>Bacteria</taxon>
        <taxon>Bacillati</taxon>
        <taxon>Actinomycetota</taxon>
        <taxon>Actinomycetes</taxon>
        <taxon>Kitasatosporales</taxon>
        <taxon>Streptomycetaceae</taxon>
        <taxon>Wenjunlia</taxon>
    </lineage>
</organism>
<gene>
    <name evidence="2" type="ORF">AQ490_26820</name>
</gene>
<sequence>MTLVPLLVLLVLFCGLLALVVKMKSPGARGRASGGSDILGSDDSSGNHSAYVSPYRGWDGKF</sequence>
<name>A0A0T6LPN5_WENVI</name>
<accession>A0A0T6LPN5</accession>
<dbReference type="RefSeq" id="WP_018386237.1">
    <property type="nucleotide sequence ID" value="NZ_LLZU01000032.1"/>
</dbReference>
<reference evidence="2 3" key="1">
    <citation type="submission" date="2015-10" db="EMBL/GenBank/DDBJ databases">
        <title>Draft genome sequence of pyrrolomycin-producing Streptomyces vitaminophilus.</title>
        <authorList>
            <person name="Graham D.E."/>
            <person name="Mahan K.M."/>
            <person name="Klingeman D.M."/>
            <person name="Hettich R.L."/>
            <person name="Parry R.J."/>
        </authorList>
    </citation>
    <scope>NUCLEOTIDE SEQUENCE [LARGE SCALE GENOMIC DNA]</scope>
    <source>
        <strain evidence="2 3">ATCC 31673</strain>
    </source>
</reference>
<evidence type="ECO:0000313" key="3">
    <source>
        <dbReference type="Proteomes" id="UP000050867"/>
    </source>
</evidence>